<keyword evidence="4" id="KW-1185">Reference proteome</keyword>
<dbReference type="Gene3D" id="2.60.40.420">
    <property type="entry name" value="Cupredoxins - blue copper proteins"/>
    <property type="match status" value="1"/>
</dbReference>
<dbReference type="InterPro" id="IPR008972">
    <property type="entry name" value="Cupredoxin"/>
</dbReference>
<dbReference type="PANTHER" id="PTHR34883">
    <property type="entry name" value="SERINE-RICH PROTEIN, PUTATIVE-RELATED-RELATED"/>
    <property type="match status" value="1"/>
</dbReference>
<organism evidence="3 4">
    <name type="scientific">Thielaviopsis punctulata</name>
    <dbReference type="NCBI Taxonomy" id="72032"/>
    <lineage>
        <taxon>Eukaryota</taxon>
        <taxon>Fungi</taxon>
        <taxon>Dikarya</taxon>
        <taxon>Ascomycota</taxon>
        <taxon>Pezizomycotina</taxon>
        <taxon>Sordariomycetes</taxon>
        <taxon>Hypocreomycetidae</taxon>
        <taxon>Microascales</taxon>
        <taxon>Ceratocystidaceae</taxon>
        <taxon>Thielaviopsis</taxon>
    </lineage>
</organism>
<evidence type="ECO:0008006" key="5">
    <source>
        <dbReference type="Google" id="ProtNLM"/>
    </source>
</evidence>
<dbReference type="OrthoDB" id="1921208at2759"/>
<evidence type="ECO:0000256" key="2">
    <source>
        <dbReference type="SAM" id="SignalP"/>
    </source>
</evidence>
<reference evidence="3 4" key="1">
    <citation type="submission" date="2015-03" db="EMBL/GenBank/DDBJ databases">
        <authorList>
            <person name="Radwan O."/>
            <person name="Al-Naeli F.A."/>
            <person name="Rendon G.A."/>
            <person name="Fields C."/>
        </authorList>
    </citation>
    <scope>NUCLEOTIDE SEQUENCE [LARGE SCALE GENOMIC DNA]</scope>
    <source>
        <strain evidence="3">CR-DP1</strain>
    </source>
</reference>
<feature type="region of interest" description="Disordered" evidence="1">
    <location>
        <begin position="97"/>
        <end position="133"/>
    </location>
</feature>
<dbReference type="SUPFAM" id="SSF49503">
    <property type="entry name" value="Cupredoxins"/>
    <property type="match status" value="1"/>
</dbReference>
<comment type="caution">
    <text evidence="3">The sequence shown here is derived from an EMBL/GenBank/DDBJ whole genome shotgun (WGS) entry which is preliminary data.</text>
</comment>
<feature type="chain" id="PRO_5002482606" description="Phytocyanin domain-containing protein" evidence="2">
    <location>
        <begin position="18"/>
        <end position="356"/>
    </location>
</feature>
<dbReference type="PANTHER" id="PTHR34883:SF4">
    <property type="entry name" value="CUPREDOXIN"/>
    <property type="match status" value="1"/>
</dbReference>
<dbReference type="AlphaFoldDB" id="A0A0F4ZAR7"/>
<evidence type="ECO:0000313" key="3">
    <source>
        <dbReference type="EMBL" id="KKA26938.1"/>
    </source>
</evidence>
<gene>
    <name evidence="3" type="ORF">TD95_001064</name>
</gene>
<evidence type="ECO:0000313" key="4">
    <source>
        <dbReference type="Proteomes" id="UP000033483"/>
    </source>
</evidence>
<feature type="signal peptide" evidence="2">
    <location>
        <begin position="1"/>
        <end position="17"/>
    </location>
</feature>
<dbReference type="CDD" id="cd00920">
    <property type="entry name" value="Cupredoxin"/>
    <property type="match status" value="1"/>
</dbReference>
<dbReference type="Proteomes" id="UP000033483">
    <property type="component" value="Unassembled WGS sequence"/>
</dbReference>
<evidence type="ECO:0000256" key="1">
    <source>
        <dbReference type="SAM" id="MobiDB-lite"/>
    </source>
</evidence>
<keyword evidence="2" id="KW-0732">Signal</keyword>
<sequence>MKFSAAITATLAPVVLAKSAASKFPVIKRDSLVETQHKPVARNGLTGILLGNGFQTIEQSNVIILLWQFPGGPAATTTSLDQTLTVTQTVTVPDKAAAETSTTNAENKEAATTTSTTAATTSAASSTASSVSAGATHTVTVGGPQGLSYFPESIQAAVGDVVQFEFLSQNHTVTQSTFDNPCHPLAGGMNSGFMPNPNNTVNPSPAMAMQVMTSDPLWMYCAQGNHCGHGMVFSINPTASKTHAQFQALAINSTGKGLVGSGLTGGPASLPAGSSSSVVSSSTAAAAASSDAAATATTVSTPTGVQNSIATGTGTLQADGSCLCSVQCGAGSFPVSDQGVGAFGGMAGKSYFFEIS</sequence>
<proteinExistence type="predicted"/>
<dbReference type="EMBL" id="LAEV01001928">
    <property type="protein sequence ID" value="KKA26938.1"/>
    <property type="molecule type" value="Genomic_DNA"/>
</dbReference>
<accession>A0A0F4ZAR7</accession>
<protein>
    <recommendedName>
        <fullName evidence="5">Phytocyanin domain-containing protein</fullName>
    </recommendedName>
</protein>
<dbReference type="InterPro" id="IPR052953">
    <property type="entry name" value="Ser-rich/MCO-related"/>
</dbReference>
<name>A0A0F4ZAR7_9PEZI</name>